<feature type="transmembrane region" description="Helical" evidence="2">
    <location>
        <begin position="9"/>
        <end position="27"/>
    </location>
</feature>
<gene>
    <name evidence="3" type="ORF">HMPREF9123_2387</name>
</gene>
<dbReference type="STRING" id="267212.GCA_001063965_01993"/>
<keyword evidence="2" id="KW-0812">Transmembrane</keyword>
<feature type="compositionally biased region" description="Basic residues" evidence="1">
    <location>
        <begin position="141"/>
        <end position="153"/>
    </location>
</feature>
<organism evidence="3 4">
    <name type="scientific">Neisseria bacilliformis ATCC BAA-1200</name>
    <dbReference type="NCBI Taxonomy" id="888742"/>
    <lineage>
        <taxon>Bacteria</taxon>
        <taxon>Pseudomonadati</taxon>
        <taxon>Pseudomonadota</taxon>
        <taxon>Betaproteobacteria</taxon>
        <taxon>Neisseriales</taxon>
        <taxon>Neisseriaceae</taxon>
        <taxon>Neisseria</taxon>
    </lineage>
</organism>
<evidence type="ECO:0000256" key="1">
    <source>
        <dbReference type="SAM" id="MobiDB-lite"/>
    </source>
</evidence>
<dbReference type="EMBL" id="AFAY01000048">
    <property type="protein sequence ID" value="EGF08952.1"/>
    <property type="molecule type" value="Genomic_DNA"/>
</dbReference>
<dbReference type="Proteomes" id="UP000004105">
    <property type="component" value="Unassembled WGS sequence"/>
</dbReference>
<comment type="caution">
    <text evidence="3">The sequence shown here is derived from an EMBL/GenBank/DDBJ whole genome shotgun (WGS) entry which is preliminary data.</text>
</comment>
<evidence type="ECO:0000313" key="3">
    <source>
        <dbReference type="EMBL" id="EGF08952.1"/>
    </source>
</evidence>
<proteinExistence type="predicted"/>
<name>F2BF80_9NEIS</name>
<dbReference type="AlphaFoldDB" id="F2BF80"/>
<keyword evidence="2" id="KW-1133">Transmembrane helix</keyword>
<evidence type="ECO:0000313" key="4">
    <source>
        <dbReference type="Proteomes" id="UP000004105"/>
    </source>
</evidence>
<dbReference type="RefSeq" id="WP_007343392.1">
    <property type="nucleotide sequence ID" value="NZ_GL878494.1"/>
</dbReference>
<evidence type="ECO:0000256" key="2">
    <source>
        <dbReference type="SAM" id="Phobius"/>
    </source>
</evidence>
<dbReference type="OrthoDB" id="8611775at2"/>
<keyword evidence="2" id="KW-0472">Membrane</keyword>
<reference evidence="3 4" key="1">
    <citation type="submission" date="2011-02" db="EMBL/GenBank/DDBJ databases">
        <authorList>
            <person name="Muzny D."/>
            <person name="Qin X."/>
            <person name="Deng J."/>
            <person name="Jiang H."/>
            <person name="Liu Y."/>
            <person name="Qu J."/>
            <person name="Song X.-Z."/>
            <person name="Zhang L."/>
            <person name="Thornton R."/>
            <person name="Coyle M."/>
            <person name="Francisco L."/>
            <person name="Jackson L."/>
            <person name="Javaid M."/>
            <person name="Korchina V."/>
            <person name="Kovar C."/>
            <person name="Mata R."/>
            <person name="Mathew T."/>
            <person name="Ngo R."/>
            <person name="Nguyen L."/>
            <person name="Nguyen N."/>
            <person name="Okwuonu G."/>
            <person name="Ongeri F."/>
            <person name="Pham C."/>
            <person name="Simmons D."/>
            <person name="Wilczek-Boney K."/>
            <person name="Hale W."/>
            <person name="Jakkamsetti A."/>
            <person name="Pham P."/>
            <person name="Ruth R."/>
            <person name="San Lucas F."/>
            <person name="Warren J."/>
            <person name="Zhang J."/>
            <person name="Zhao Z."/>
            <person name="Zhou C."/>
            <person name="Zhu D."/>
            <person name="Lee S."/>
            <person name="Bess C."/>
            <person name="Blankenburg K."/>
            <person name="Forbes L."/>
            <person name="Fu Q."/>
            <person name="Gubbala S."/>
            <person name="Hirani K."/>
            <person name="Jayaseelan J.C."/>
            <person name="Lara F."/>
            <person name="Munidasa M."/>
            <person name="Palculict T."/>
            <person name="Patil S."/>
            <person name="Pu L.-L."/>
            <person name="Saada N."/>
            <person name="Tang L."/>
            <person name="Weissenberger G."/>
            <person name="Zhu Y."/>
            <person name="Hemphill L."/>
            <person name="Shang Y."/>
            <person name="Youmans B."/>
            <person name="Ayvaz T."/>
            <person name="Ross M."/>
            <person name="Santibanez J."/>
            <person name="Aqrawi P."/>
            <person name="Gross S."/>
            <person name="Joshi V."/>
            <person name="Fowler G."/>
            <person name="Nazareth L."/>
            <person name="Reid J."/>
            <person name="Worley K."/>
            <person name="Petrosino J."/>
            <person name="Highlander S."/>
            <person name="Gibbs R."/>
        </authorList>
    </citation>
    <scope>NUCLEOTIDE SEQUENCE [LARGE SCALE GENOMIC DNA]</scope>
    <source>
        <strain evidence="3 4">ATCC BAA-1200</strain>
    </source>
</reference>
<sequence length="153" mass="17246">MNPKMFVQPAIRISLIAAVITSILILFGVRWWVALLSVLLAAALIALAAVWAVKRQRKQFTDRLKSFNIDPQSGRINPADLRRMYNSGGQAQKDAVLIYCMANNNCPPEEAHKFFKDTSPFNAKTRQAQIKAMQEMQAQQRKGKGKGKGNRFR</sequence>
<dbReference type="HOGENOM" id="CLU_130381_0_0_4"/>
<feature type="transmembrane region" description="Helical" evidence="2">
    <location>
        <begin position="33"/>
        <end position="53"/>
    </location>
</feature>
<accession>F2BF80</accession>
<feature type="region of interest" description="Disordered" evidence="1">
    <location>
        <begin position="134"/>
        <end position="153"/>
    </location>
</feature>
<protein>
    <submittedName>
        <fullName evidence="3">Uncharacterized protein</fullName>
    </submittedName>
</protein>
<keyword evidence="4" id="KW-1185">Reference proteome</keyword>